<evidence type="ECO:0000313" key="1">
    <source>
        <dbReference type="EMBL" id="GAO28670.1"/>
    </source>
</evidence>
<name>A0A0E9LUW9_9BACT</name>
<dbReference type="Pfam" id="PF13852">
    <property type="entry name" value="DUF4197"/>
    <property type="match status" value="1"/>
</dbReference>
<organism evidence="1 2">
    <name type="scientific">Geofilum rubicundum JCM 15548</name>
    <dbReference type="NCBI Taxonomy" id="1236989"/>
    <lineage>
        <taxon>Bacteria</taxon>
        <taxon>Pseudomonadati</taxon>
        <taxon>Bacteroidota</taxon>
        <taxon>Bacteroidia</taxon>
        <taxon>Marinilabiliales</taxon>
        <taxon>Marinilabiliaceae</taxon>
        <taxon>Geofilum</taxon>
    </lineage>
</organism>
<comment type="caution">
    <text evidence="1">The sequence shown here is derived from an EMBL/GenBank/DDBJ whole genome shotgun (WGS) entry which is preliminary data.</text>
</comment>
<dbReference type="EMBL" id="BAZW01000004">
    <property type="protein sequence ID" value="GAO28670.1"/>
    <property type="molecule type" value="Genomic_DNA"/>
</dbReference>
<protein>
    <recommendedName>
        <fullName evidence="3">DUF4197 domain-containing protein</fullName>
    </recommendedName>
</protein>
<evidence type="ECO:0000313" key="2">
    <source>
        <dbReference type="Proteomes" id="UP000032900"/>
    </source>
</evidence>
<sequence length="237" mass="25402">MALLLSTLLFSSCDELFDEENGFLSNGTIVKGLKEMLVLGTHSASGQLSMADGYFADEAVKIMLPPEADIIVDNISLVPGGNLLIEQILLGINRSAEDAAREAAPIFINAITDMSIVDGLTILNGDNDAATTYLRNSTYTELFGLYQPKLQASLDKKLIGNVSTNSLWATLVGQFNSVANTLVGQMAGLQPVNTQLDGYLTDKALDGLFLKIAEEEIQIRTNPAARGTDLLNTVFGQ</sequence>
<proteinExistence type="predicted"/>
<dbReference type="STRING" id="1236989.JCM15548_1792"/>
<dbReference type="AlphaFoldDB" id="A0A0E9LUW9"/>
<gene>
    <name evidence="1" type="ORF">JCM15548_1792</name>
</gene>
<keyword evidence="2" id="KW-1185">Reference proteome</keyword>
<evidence type="ECO:0008006" key="3">
    <source>
        <dbReference type="Google" id="ProtNLM"/>
    </source>
</evidence>
<dbReference type="Proteomes" id="UP000032900">
    <property type="component" value="Unassembled WGS sequence"/>
</dbReference>
<dbReference type="InterPro" id="IPR025245">
    <property type="entry name" value="DUF4197"/>
</dbReference>
<reference evidence="1 2" key="1">
    <citation type="journal article" date="2015" name="Microbes Environ.">
        <title>Distribution and evolution of nitrogen fixation genes in the phylum bacteroidetes.</title>
        <authorList>
            <person name="Inoue J."/>
            <person name="Oshima K."/>
            <person name="Suda W."/>
            <person name="Sakamoto M."/>
            <person name="Iino T."/>
            <person name="Noda S."/>
            <person name="Hongoh Y."/>
            <person name="Hattori M."/>
            <person name="Ohkuma M."/>
        </authorList>
    </citation>
    <scope>NUCLEOTIDE SEQUENCE [LARGE SCALE GENOMIC DNA]</scope>
    <source>
        <strain evidence="1">JCM 15548</strain>
    </source>
</reference>
<accession>A0A0E9LUW9</accession>